<feature type="domain" description="Nitroreductase" evidence="4">
    <location>
        <begin position="14"/>
        <end position="158"/>
    </location>
</feature>
<organism evidence="5 6">
    <name type="scientific">Neorhodopirellula lusitana</name>
    <dbReference type="NCBI Taxonomy" id="445327"/>
    <lineage>
        <taxon>Bacteria</taxon>
        <taxon>Pseudomonadati</taxon>
        <taxon>Planctomycetota</taxon>
        <taxon>Planctomycetia</taxon>
        <taxon>Pirellulales</taxon>
        <taxon>Pirellulaceae</taxon>
        <taxon>Neorhodopirellula</taxon>
    </lineage>
</organism>
<dbReference type="PANTHER" id="PTHR43673">
    <property type="entry name" value="NAD(P)H NITROREDUCTASE YDGI-RELATED"/>
    <property type="match status" value="1"/>
</dbReference>
<dbReference type="InterPro" id="IPR029479">
    <property type="entry name" value="Nitroreductase"/>
</dbReference>
<evidence type="ECO:0000313" key="5">
    <source>
        <dbReference type="EMBL" id="SMP38103.1"/>
    </source>
</evidence>
<reference evidence="5 6" key="1">
    <citation type="submission" date="2017-05" db="EMBL/GenBank/DDBJ databases">
        <authorList>
            <person name="Varghese N."/>
            <person name="Submissions S."/>
        </authorList>
    </citation>
    <scope>NUCLEOTIDE SEQUENCE [LARGE SCALE GENOMIC DNA]</scope>
    <source>
        <strain evidence="5 6">DSM 25457</strain>
    </source>
</reference>
<dbReference type="CDD" id="cd02138">
    <property type="entry name" value="TdsD-like"/>
    <property type="match status" value="1"/>
</dbReference>
<dbReference type="Gene3D" id="3.40.109.10">
    <property type="entry name" value="NADH Oxidase"/>
    <property type="match status" value="1"/>
</dbReference>
<feature type="region of interest" description="Disordered" evidence="3">
    <location>
        <begin position="156"/>
        <end position="182"/>
    </location>
</feature>
<dbReference type="Pfam" id="PF00881">
    <property type="entry name" value="Nitroreductase"/>
    <property type="match status" value="1"/>
</dbReference>
<evidence type="ECO:0000259" key="4">
    <source>
        <dbReference type="Pfam" id="PF00881"/>
    </source>
</evidence>
<dbReference type="EMBL" id="FXUG01000001">
    <property type="protein sequence ID" value="SMP38103.1"/>
    <property type="molecule type" value="Genomic_DNA"/>
</dbReference>
<evidence type="ECO:0000256" key="3">
    <source>
        <dbReference type="SAM" id="MobiDB-lite"/>
    </source>
</evidence>
<gene>
    <name evidence="5" type="ORF">SAMN06265222_10174</name>
</gene>
<dbReference type="RefSeq" id="WP_283430344.1">
    <property type="nucleotide sequence ID" value="NZ_FXUG01000001.1"/>
</dbReference>
<comment type="caution">
    <text evidence="5">The sequence shown here is derived from an EMBL/GenBank/DDBJ whole genome shotgun (WGS) entry which is preliminary data.</text>
</comment>
<dbReference type="InterPro" id="IPR000415">
    <property type="entry name" value="Nitroreductase-like"/>
</dbReference>
<keyword evidence="2" id="KW-0560">Oxidoreductase</keyword>
<comment type="similarity">
    <text evidence="1">Belongs to the nitroreductase family.</text>
</comment>
<protein>
    <submittedName>
        <fullName evidence="5">Nitroreductase</fullName>
    </submittedName>
</protein>
<evidence type="ECO:0000256" key="2">
    <source>
        <dbReference type="ARBA" id="ARBA00023002"/>
    </source>
</evidence>
<dbReference type="PANTHER" id="PTHR43673:SF10">
    <property type="entry name" value="NADH DEHYDROGENASE_NAD(P)H NITROREDUCTASE XCC3605-RELATED"/>
    <property type="match status" value="1"/>
</dbReference>
<name>A0ABY1PMV1_9BACT</name>
<sequence>MSTNPVAHPVINEIAERWSPYRFEPRAVEDEKILTCLEAARWAASSFNDQPWAWIIAQRQDTNAFQAMVRCLMEANQGWASNAGVLMISVMRPTFRRNQKPNRVALHDLGAAAAHMALQAAALGLQAHQMGGINLSQARHVFGIDDDHEPQTAIAIGYPDASPPTGDEAKALEDRQSGPRKRRALSEFTFAGKWGQTAAIVE</sequence>
<accession>A0ABY1PMV1</accession>
<dbReference type="SUPFAM" id="SSF55469">
    <property type="entry name" value="FMN-dependent nitroreductase-like"/>
    <property type="match status" value="1"/>
</dbReference>
<proteinExistence type="inferred from homology"/>
<evidence type="ECO:0000256" key="1">
    <source>
        <dbReference type="ARBA" id="ARBA00007118"/>
    </source>
</evidence>
<evidence type="ECO:0000313" key="6">
    <source>
        <dbReference type="Proteomes" id="UP001158067"/>
    </source>
</evidence>
<dbReference type="Proteomes" id="UP001158067">
    <property type="component" value="Unassembled WGS sequence"/>
</dbReference>
<feature type="compositionally biased region" description="Basic and acidic residues" evidence="3">
    <location>
        <begin position="167"/>
        <end position="177"/>
    </location>
</feature>
<keyword evidence="6" id="KW-1185">Reference proteome</keyword>